<evidence type="ECO:0008006" key="4">
    <source>
        <dbReference type="Google" id="ProtNLM"/>
    </source>
</evidence>
<proteinExistence type="predicted"/>
<accession>A0A9D4JZF0</accession>
<protein>
    <recommendedName>
        <fullName evidence="4">Secreted protein</fullName>
    </recommendedName>
</protein>
<name>A0A9D4JZF0_DREPO</name>
<sequence length="79" mass="8443">MCLAFGLVNLLGICIKVSKLQGSRPPCLPLQWWVTDESLVVLDAGLQSVDYPSPTSVKDSSATGCCIVLFQEPCLATKS</sequence>
<feature type="signal peptide" evidence="1">
    <location>
        <begin position="1"/>
        <end position="22"/>
    </location>
</feature>
<reference evidence="2" key="1">
    <citation type="journal article" date="2019" name="bioRxiv">
        <title>The Genome of the Zebra Mussel, Dreissena polymorpha: A Resource for Invasive Species Research.</title>
        <authorList>
            <person name="McCartney M.A."/>
            <person name="Auch B."/>
            <person name="Kono T."/>
            <person name="Mallez S."/>
            <person name="Zhang Y."/>
            <person name="Obille A."/>
            <person name="Becker A."/>
            <person name="Abrahante J.E."/>
            <person name="Garbe J."/>
            <person name="Badalamenti J.P."/>
            <person name="Herman A."/>
            <person name="Mangelson H."/>
            <person name="Liachko I."/>
            <person name="Sullivan S."/>
            <person name="Sone E.D."/>
            <person name="Koren S."/>
            <person name="Silverstein K.A.T."/>
            <person name="Beckman K.B."/>
            <person name="Gohl D.M."/>
        </authorList>
    </citation>
    <scope>NUCLEOTIDE SEQUENCE</scope>
    <source>
        <strain evidence="2">Duluth1</strain>
        <tissue evidence="2">Whole animal</tissue>
    </source>
</reference>
<gene>
    <name evidence="2" type="ORF">DPMN_127711</name>
</gene>
<feature type="chain" id="PRO_5039637677" description="Secreted protein" evidence="1">
    <location>
        <begin position="23"/>
        <end position="79"/>
    </location>
</feature>
<keyword evidence="3" id="KW-1185">Reference proteome</keyword>
<evidence type="ECO:0000256" key="1">
    <source>
        <dbReference type="SAM" id="SignalP"/>
    </source>
</evidence>
<organism evidence="2 3">
    <name type="scientific">Dreissena polymorpha</name>
    <name type="common">Zebra mussel</name>
    <name type="synonym">Mytilus polymorpha</name>
    <dbReference type="NCBI Taxonomy" id="45954"/>
    <lineage>
        <taxon>Eukaryota</taxon>
        <taxon>Metazoa</taxon>
        <taxon>Spiralia</taxon>
        <taxon>Lophotrochozoa</taxon>
        <taxon>Mollusca</taxon>
        <taxon>Bivalvia</taxon>
        <taxon>Autobranchia</taxon>
        <taxon>Heteroconchia</taxon>
        <taxon>Euheterodonta</taxon>
        <taxon>Imparidentia</taxon>
        <taxon>Neoheterodontei</taxon>
        <taxon>Myida</taxon>
        <taxon>Dreissenoidea</taxon>
        <taxon>Dreissenidae</taxon>
        <taxon>Dreissena</taxon>
    </lineage>
</organism>
<evidence type="ECO:0000313" key="3">
    <source>
        <dbReference type="Proteomes" id="UP000828390"/>
    </source>
</evidence>
<dbReference type="Proteomes" id="UP000828390">
    <property type="component" value="Unassembled WGS sequence"/>
</dbReference>
<dbReference type="AlphaFoldDB" id="A0A9D4JZF0"/>
<comment type="caution">
    <text evidence="2">The sequence shown here is derived from an EMBL/GenBank/DDBJ whole genome shotgun (WGS) entry which is preliminary data.</text>
</comment>
<reference evidence="2" key="2">
    <citation type="submission" date="2020-11" db="EMBL/GenBank/DDBJ databases">
        <authorList>
            <person name="McCartney M.A."/>
            <person name="Auch B."/>
            <person name="Kono T."/>
            <person name="Mallez S."/>
            <person name="Becker A."/>
            <person name="Gohl D.M."/>
            <person name="Silverstein K.A.T."/>
            <person name="Koren S."/>
            <person name="Bechman K.B."/>
            <person name="Herman A."/>
            <person name="Abrahante J.E."/>
            <person name="Garbe J."/>
        </authorList>
    </citation>
    <scope>NUCLEOTIDE SEQUENCE</scope>
    <source>
        <strain evidence="2">Duluth1</strain>
        <tissue evidence="2">Whole animal</tissue>
    </source>
</reference>
<evidence type="ECO:0000313" key="2">
    <source>
        <dbReference type="EMBL" id="KAH3825828.1"/>
    </source>
</evidence>
<dbReference type="EMBL" id="JAIWYP010000005">
    <property type="protein sequence ID" value="KAH3825828.1"/>
    <property type="molecule type" value="Genomic_DNA"/>
</dbReference>
<keyword evidence="1" id="KW-0732">Signal</keyword>